<accession>A0A4V5MI94</accession>
<feature type="region of interest" description="Disordered" evidence="1">
    <location>
        <begin position="57"/>
        <end position="76"/>
    </location>
</feature>
<dbReference type="RefSeq" id="WP_136743287.1">
    <property type="nucleotide sequence ID" value="NZ_SUMB01000012.1"/>
</dbReference>
<proteinExistence type="predicted"/>
<gene>
    <name evidence="2" type="ORF">FCH28_29760</name>
</gene>
<dbReference type="Proteomes" id="UP000308697">
    <property type="component" value="Unassembled WGS sequence"/>
</dbReference>
<comment type="caution">
    <text evidence="2">The sequence shown here is derived from an EMBL/GenBank/DDBJ whole genome shotgun (WGS) entry which is preliminary data.</text>
</comment>
<evidence type="ECO:0000313" key="2">
    <source>
        <dbReference type="EMBL" id="TJZ44528.1"/>
    </source>
</evidence>
<organism evidence="2 3">
    <name type="scientific">Streptomyces piniterrae</name>
    <dbReference type="NCBI Taxonomy" id="2571125"/>
    <lineage>
        <taxon>Bacteria</taxon>
        <taxon>Bacillati</taxon>
        <taxon>Actinomycetota</taxon>
        <taxon>Actinomycetes</taxon>
        <taxon>Kitasatosporales</taxon>
        <taxon>Streptomycetaceae</taxon>
        <taxon>Streptomyces</taxon>
    </lineage>
</organism>
<reference evidence="2 3" key="1">
    <citation type="submission" date="2019-04" db="EMBL/GenBank/DDBJ databases">
        <title>Streptomyces piniterrae sp. nov., a heliquinomycin-producing actinomycete isolated from rhizosphere soil of Pinus yunnanensis.</title>
        <authorList>
            <person name="Zhuang X."/>
            <person name="Zhao J."/>
        </authorList>
    </citation>
    <scope>NUCLEOTIDE SEQUENCE [LARGE SCALE GENOMIC DNA]</scope>
    <source>
        <strain evidence="3">jys28</strain>
    </source>
</reference>
<keyword evidence="3" id="KW-1185">Reference proteome</keyword>
<evidence type="ECO:0000313" key="3">
    <source>
        <dbReference type="Proteomes" id="UP000308697"/>
    </source>
</evidence>
<protein>
    <submittedName>
        <fullName evidence="2">Uncharacterized protein</fullName>
    </submittedName>
</protein>
<evidence type="ECO:0000256" key="1">
    <source>
        <dbReference type="SAM" id="MobiDB-lite"/>
    </source>
</evidence>
<dbReference type="EMBL" id="SUMB01000012">
    <property type="protein sequence ID" value="TJZ44528.1"/>
    <property type="molecule type" value="Genomic_DNA"/>
</dbReference>
<dbReference type="AlphaFoldDB" id="A0A4V5MI94"/>
<name>A0A4V5MI94_9ACTN</name>
<sequence length="76" mass="7728">MTRLSPVVTDDGRGDLPSRKVELAVVGALSGPPGPSPGTHVTALDAVRTPETTPVIRTLPRAGSTPGHADPGRRGP</sequence>